<sequence>MLLSWISFCCGVTKETDMYRAIRRRNIDISHDGGDNRKRRKSAPSGPVQMTPDVTQTSKLSGIPNRMKKALKRTKSVGKFVEPPRQQPFRPTKEDIEECGSSPVMFGSHIKSSRSHESLNLGQQSSLDVIDLAGNDLVVRPLHSSILGQDHCFQIKTSLGSKYYSCRSASERDKWIESILSAHYPDKDERRRTDSSLNIWVVEAKNIPQKKKYFCEICLDDSLYARTTPKQRNDMVFWGEQFTFKCLPAVEAINVHVYKEIEKKKRRDKNYIGLVSIPVNMVNSKTTVESWYRVTGPNFRGEIPSLRIKARYQNISILPINQYSELAQYLKEHSVTLCQRLERDINVKAKEEVATSLMKILHCLGSAKEFMTEMVMNETEGIKDESLVFRANTMATKSMEAYMKLIGGKYLQDTLGDFVQYLYMTNEDCEVDPTKVLTGTVVQHQESLMVMCEMACCKILNSSAAFPSDLRAIFHQLRERFTERINGDEVCSKLISGCIFLRFLCPAIMSPSLFELIQEYPNEKTSRCLTLIAKTVQALANFTKFGTKENYMKFMNEFLEREWGNMKVFLQEISSATDKSHAVKFSGYIDLGRELALTHSLLSEALENIKKPSNDELSPLPSILAKISDQLSEPEKFIPYQSTHVEIDNTVTSTTSTTTTSTTSSSSTSSAAATQAKKNLSKIFEDAEPSTAGDVEMLPPYEVAMDKTITKSSTINSLVDFIQHDSGPATLISKLNSRVMNARNGRQPEMVVTQSEIEVNRDLKVDDEQTRSGSQMQSLQIVEESGNGRTQKETKEKSQVYTVHIETVCSNTNVGTTVSTNDTSKPKNGDNGQNTRTLPLSFSNPAFQLSLKALRQKDAGTDSMSSVNSTPSNGADSDLSNRDGDVSHSSSSSGASPPRPRRTKKGKSFHADISQGKHIAHASIEAHTLPKASSRSHAEMIGDTFQPTESHLPESYSSSSSIHTKMTLPIGSTCRNIDSLQPKSPTEAVKAHNFAQREYFFKNLIPQTMDETSLVFDPNSNNQSTQTSEANFKVGSSRKNDLPPFTLNMPNPKTQLSQNYSNQASATFPLGSNRLNIVQTQDKSHSEVTLPLVSQHRSNDQIAHIRITPSQVAKKVGTFPVLDTPRQTHNRTANNSTGLSPQNSPPLRQKIITQLSSKPKQTNEGSTCTIIQDYSITESSMPHETRPSRVKSVLHHRPVPSEASVSEDPVWTRRSQDSPSHEEVQSAEEKLQYENEICYLKDELERMSSQLAETKKQLEEEDVKAEAALHEMRLKVEDTETELKVQQQEKEQQIRDVISRVELRSSVCQVVDDEKTEGEFWLMCVEEELRAEQVEMRGAVKAKQKIIDAQEIRIQSLDLANQRLMRALQALKQRCLTTSQH</sequence>
<dbReference type="CDD" id="cd04013">
    <property type="entry name" value="C2_SynGAP_like"/>
    <property type="match status" value="1"/>
</dbReference>
<name>A0A7M7PLT6_STRPU</name>
<dbReference type="InterPro" id="IPR021887">
    <property type="entry name" value="DAB2P_C"/>
</dbReference>
<dbReference type="InParanoid" id="A0A7M7PLT6"/>
<dbReference type="GO" id="GO:1902531">
    <property type="term" value="P:regulation of intracellular signal transduction"/>
    <property type="evidence" value="ECO:0000318"/>
    <property type="project" value="GO_Central"/>
</dbReference>
<feature type="coiled-coil region" evidence="3">
    <location>
        <begin position="1241"/>
        <end position="1296"/>
    </location>
</feature>
<feature type="region of interest" description="Disordered" evidence="4">
    <location>
        <begin position="1017"/>
        <end position="1047"/>
    </location>
</feature>
<keyword evidence="8" id="KW-1185">Reference proteome</keyword>
<dbReference type="KEGG" id="spu:574558"/>
<dbReference type="InterPro" id="IPR035892">
    <property type="entry name" value="C2_domain_sf"/>
</dbReference>
<dbReference type="InterPro" id="IPR039360">
    <property type="entry name" value="Ras_GTPase"/>
</dbReference>
<dbReference type="GeneID" id="574558"/>
<dbReference type="Pfam" id="PF12004">
    <property type="entry name" value="DAB2P_C"/>
    <property type="match status" value="1"/>
</dbReference>
<evidence type="ECO:0000256" key="1">
    <source>
        <dbReference type="ARBA" id="ARBA00022468"/>
    </source>
</evidence>
<feature type="region of interest" description="Disordered" evidence="4">
    <location>
        <begin position="1122"/>
        <end position="1146"/>
    </location>
</feature>
<dbReference type="RefSeq" id="XP_030853626.1">
    <property type="nucleotide sequence ID" value="XM_030997766.1"/>
</dbReference>
<feature type="compositionally biased region" description="Basic residues" evidence="4">
    <location>
        <begin position="899"/>
        <end position="908"/>
    </location>
</feature>
<dbReference type="SMART" id="SM00239">
    <property type="entry name" value="C2"/>
    <property type="match status" value="1"/>
</dbReference>
<protein>
    <recommendedName>
        <fullName evidence="9">Ras GTPase-activating protein nGAP</fullName>
    </recommendedName>
</protein>
<keyword evidence="2" id="KW-0597">Phosphoprotein</keyword>
<reference evidence="7" key="2">
    <citation type="submission" date="2021-01" db="UniProtKB">
        <authorList>
            <consortium name="EnsemblMetazoa"/>
        </authorList>
    </citation>
    <scope>IDENTIFICATION</scope>
</reference>
<keyword evidence="1" id="KW-0343">GTPase activation</keyword>
<feature type="compositionally biased region" description="Polar residues" evidence="4">
    <location>
        <begin position="1018"/>
        <end position="1030"/>
    </location>
</feature>
<dbReference type="InterPro" id="IPR000008">
    <property type="entry name" value="C2_dom"/>
</dbReference>
<dbReference type="PROSITE" id="PS50004">
    <property type="entry name" value="C2"/>
    <property type="match status" value="1"/>
</dbReference>
<dbReference type="Gene3D" id="1.10.506.10">
    <property type="entry name" value="GTPase Activation - p120gap, domain 1"/>
    <property type="match status" value="2"/>
</dbReference>
<dbReference type="PROSITE" id="PS00509">
    <property type="entry name" value="RAS_GTPASE_ACTIV_1"/>
    <property type="match status" value="1"/>
</dbReference>
<dbReference type="SMART" id="SM00323">
    <property type="entry name" value="RasGAP"/>
    <property type="match status" value="1"/>
</dbReference>
<dbReference type="InterPro" id="IPR057606">
    <property type="entry name" value="SynGAP1-like_PH"/>
</dbReference>
<feature type="compositionally biased region" description="Low complexity" evidence="4">
    <location>
        <begin position="887"/>
        <end position="896"/>
    </location>
</feature>
<dbReference type="OrthoDB" id="5572587at2759"/>
<dbReference type="Gene3D" id="2.60.40.150">
    <property type="entry name" value="C2 domain"/>
    <property type="match status" value="1"/>
</dbReference>
<feature type="compositionally biased region" description="Polar residues" evidence="4">
    <location>
        <begin position="830"/>
        <end position="840"/>
    </location>
</feature>
<keyword evidence="3" id="KW-0175">Coiled coil</keyword>
<feature type="domain" description="Ras-GAP" evidence="6">
    <location>
        <begin position="349"/>
        <end position="541"/>
    </location>
</feature>
<dbReference type="Pfam" id="PF00616">
    <property type="entry name" value="RasGAP"/>
    <property type="match status" value="2"/>
</dbReference>
<feature type="compositionally biased region" description="Basic and acidic residues" evidence="4">
    <location>
        <begin position="1210"/>
        <end position="1229"/>
    </location>
</feature>
<dbReference type="PANTHER" id="PTHR10194:SF60">
    <property type="entry name" value="RAS GTPASE-ACTIVATING PROTEIN RASKOL"/>
    <property type="match status" value="1"/>
</dbReference>
<evidence type="ECO:0000313" key="8">
    <source>
        <dbReference type="Proteomes" id="UP000007110"/>
    </source>
</evidence>
<feature type="compositionally biased region" description="Polar residues" evidence="4">
    <location>
        <begin position="771"/>
        <end position="780"/>
    </location>
</feature>
<feature type="region of interest" description="Disordered" evidence="4">
    <location>
        <begin position="766"/>
        <end position="798"/>
    </location>
</feature>
<dbReference type="Pfam" id="PF25321">
    <property type="entry name" value="PH_RASGAP"/>
    <property type="match status" value="1"/>
</dbReference>
<dbReference type="EnsemblMetazoa" id="XM_030997766">
    <property type="protein sequence ID" value="XP_030853626"/>
    <property type="gene ID" value="LOC574558"/>
</dbReference>
<evidence type="ECO:0000259" key="6">
    <source>
        <dbReference type="PROSITE" id="PS50018"/>
    </source>
</evidence>
<dbReference type="InterPro" id="IPR008936">
    <property type="entry name" value="Rho_GTPase_activation_prot"/>
</dbReference>
<evidence type="ECO:0000259" key="5">
    <source>
        <dbReference type="PROSITE" id="PS50004"/>
    </source>
</evidence>
<evidence type="ECO:0000256" key="4">
    <source>
        <dbReference type="SAM" id="MobiDB-lite"/>
    </source>
</evidence>
<organism evidence="7 8">
    <name type="scientific">Strongylocentrotus purpuratus</name>
    <name type="common">Purple sea urchin</name>
    <dbReference type="NCBI Taxonomy" id="7668"/>
    <lineage>
        <taxon>Eukaryota</taxon>
        <taxon>Metazoa</taxon>
        <taxon>Echinodermata</taxon>
        <taxon>Eleutherozoa</taxon>
        <taxon>Echinozoa</taxon>
        <taxon>Echinoidea</taxon>
        <taxon>Euechinoidea</taxon>
        <taxon>Echinacea</taxon>
        <taxon>Camarodonta</taxon>
        <taxon>Echinidea</taxon>
        <taxon>Strongylocentrotidae</taxon>
        <taxon>Strongylocentrotus</taxon>
    </lineage>
</organism>
<dbReference type="GO" id="GO:0005096">
    <property type="term" value="F:GTPase activator activity"/>
    <property type="evidence" value="ECO:0000318"/>
    <property type="project" value="GO_Central"/>
</dbReference>
<feature type="compositionally biased region" description="Low complexity" evidence="4">
    <location>
        <begin position="813"/>
        <end position="823"/>
    </location>
</feature>
<dbReference type="PANTHER" id="PTHR10194">
    <property type="entry name" value="RAS GTPASE-ACTIVATING PROTEINS"/>
    <property type="match status" value="1"/>
</dbReference>
<evidence type="ECO:0000256" key="2">
    <source>
        <dbReference type="ARBA" id="ARBA00022553"/>
    </source>
</evidence>
<feature type="compositionally biased region" description="Polar residues" evidence="4">
    <location>
        <begin position="862"/>
        <end position="875"/>
    </location>
</feature>
<accession>A0A7M7PLT6</accession>
<evidence type="ECO:0000313" key="7">
    <source>
        <dbReference type="EnsemblMetazoa" id="XP_030853626"/>
    </source>
</evidence>
<feature type="compositionally biased region" description="Polar residues" evidence="4">
    <location>
        <begin position="1125"/>
        <end position="1146"/>
    </location>
</feature>
<evidence type="ECO:0000256" key="3">
    <source>
        <dbReference type="SAM" id="Coils"/>
    </source>
</evidence>
<feature type="compositionally biased region" description="Basic residues" evidence="4">
    <location>
        <begin position="1188"/>
        <end position="1198"/>
    </location>
</feature>
<proteinExistence type="predicted"/>
<reference evidence="8" key="1">
    <citation type="submission" date="2015-02" db="EMBL/GenBank/DDBJ databases">
        <title>Genome sequencing for Strongylocentrotus purpuratus.</title>
        <authorList>
            <person name="Murali S."/>
            <person name="Liu Y."/>
            <person name="Vee V."/>
            <person name="English A."/>
            <person name="Wang M."/>
            <person name="Skinner E."/>
            <person name="Han Y."/>
            <person name="Muzny D.M."/>
            <person name="Worley K.C."/>
            <person name="Gibbs R.A."/>
        </authorList>
    </citation>
    <scope>NUCLEOTIDE SEQUENCE</scope>
</reference>
<dbReference type="SUPFAM" id="SSF50729">
    <property type="entry name" value="PH domain-like"/>
    <property type="match status" value="1"/>
</dbReference>
<dbReference type="OMA" id="HMTATSP"/>
<feature type="region of interest" description="Disordered" evidence="4">
    <location>
        <begin position="813"/>
        <end position="840"/>
    </location>
</feature>
<evidence type="ECO:0008006" key="9">
    <source>
        <dbReference type="Google" id="ProtNLM"/>
    </source>
</evidence>
<dbReference type="InterPro" id="IPR023152">
    <property type="entry name" value="RasGAP_CS"/>
</dbReference>
<feature type="region of interest" description="Disordered" evidence="4">
    <location>
        <begin position="1178"/>
        <end position="1229"/>
    </location>
</feature>
<feature type="region of interest" description="Disordered" evidence="4">
    <location>
        <begin position="856"/>
        <end position="911"/>
    </location>
</feature>
<dbReference type="Pfam" id="PF00168">
    <property type="entry name" value="C2"/>
    <property type="match status" value="1"/>
</dbReference>
<feature type="region of interest" description="Disordered" evidence="4">
    <location>
        <begin position="29"/>
        <end position="62"/>
    </location>
</feature>
<dbReference type="InterPro" id="IPR001936">
    <property type="entry name" value="RasGAP_dom"/>
</dbReference>
<dbReference type="PROSITE" id="PS50018">
    <property type="entry name" value="RAS_GTPASE_ACTIV_2"/>
    <property type="match status" value="1"/>
</dbReference>
<dbReference type="Proteomes" id="UP000007110">
    <property type="component" value="Unassembled WGS sequence"/>
</dbReference>
<feature type="region of interest" description="Disordered" evidence="4">
    <location>
        <begin position="652"/>
        <end position="671"/>
    </location>
</feature>
<dbReference type="FunCoup" id="A0A7M7PLT6">
    <property type="interactions" value="797"/>
</dbReference>
<dbReference type="SUPFAM" id="SSF49562">
    <property type="entry name" value="C2 domain (Calcium/lipid-binding domain, CaLB)"/>
    <property type="match status" value="1"/>
</dbReference>
<dbReference type="CDD" id="cd05136">
    <property type="entry name" value="RasGAP_DAB2IP"/>
    <property type="match status" value="1"/>
</dbReference>
<feature type="domain" description="C2" evidence="5">
    <location>
        <begin position="174"/>
        <end position="292"/>
    </location>
</feature>
<dbReference type="SUPFAM" id="SSF48350">
    <property type="entry name" value="GTPase activation domain, GAP"/>
    <property type="match status" value="1"/>
</dbReference>